<dbReference type="AlphaFoldDB" id="A0A2N5UMB8"/>
<name>A0A2N5UMB8_9BASI</name>
<dbReference type="Proteomes" id="UP000235388">
    <property type="component" value="Unassembled WGS sequence"/>
</dbReference>
<dbReference type="STRING" id="200324.A0A2N5UMB8"/>
<sequence length="107" mass="11420">MALDVLSCLDTTVDVERSFNFGRDYVSARRHRLSSLSLTRGMKVAFYSKSGKIESGGAPLTPAGTRHLHPDTRRLHPDTRSAGAGAGAAVSKMTQFMGGYPGAVCHP</sequence>
<evidence type="ECO:0008006" key="4">
    <source>
        <dbReference type="Google" id="ProtNLM"/>
    </source>
</evidence>
<organism evidence="2 3">
    <name type="scientific">Puccinia coronata f. sp. avenae</name>
    <dbReference type="NCBI Taxonomy" id="200324"/>
    <lineage>
        <taxon>Eukaryota</taxon>
        <taxon>Fungi</taxon>
        <taxon>Dikarya</taxon>
        <taxon>Basidiomycota</taxon>
        <taxon>Pucciniomycotina</taxon>
        <taxon>Pucciniomycetes</taxon>
        <taxon>Pucciniales</taxon>
        <taxon>Pucciniaceae</taxon>
        <taxon>Puccinia</taxon>
    </lineage>
</organism>
<protein>
    <recommendedName>
        <fullName evidence="4">HAT C-terminal dimerisation domain-containing protein</fullName>
    </recommendedName>
</protein>
<proteinExistence type="predicted"/>
<evidence type="ECO:0000256" key="1">
    <source>
        <dbReference type="SAM" id="MobiDB-lite"/>
    </source>
</evidence>
<feature type="compositionally biased region" description="Basic and acidic residues" evidence="1">
    <location>
        <begin position="68"/>
        <end position="79"/>
    </location>
</feature>
<dbReference type="EMBL" id="PGCJ01000201">
    <property type="protein sequence ID" value="PLW38905.1"/>
    <property type="molecule type" value="Genomic_DNA"/>
</dbReference>
<reference evidence="2 3" key="1">
    <citation type="submission" date="2017-11" db="EMBL/GenBank/DDBJ databases">
        <title>De novo assembly and phasing of dikaryotic genomes from two isolates of Puccinia coronata f. sp. avenae, the causal agent of oat crown rust.</title>
        <authorList>
            <person name="Miller M.E."/>
            <person name="Zhang Y."/>
            <person name="Omidvar V."/>
            <person name="Sperschneider J."/>
            <person name="Schwessinger B."/>
            <person name="Raley C."/>
            <person name="Palmer J.M."/>
            <person name="Garnica D."/>
            <person name="Upadhyaya N."/>
            <person name="Rathjen J."/>
            <person name="Taylor J.M."/>
            <person name="Park R.F."/>
            <person name="Dodds P.N."/>
            <person name="Hirsch C.D."/>
            <person name="Kianian S.F."/>
            <person name="Figueroa M."/>
        </authorList>
    </citation>
    <scope>NUCLEOTIDE SEQUENCE [LARGE SCALE GENOMIC DNA]</scope>
    <source>
        <strain evidence="2">12NC29</strain>
    </source>
</reference>
<keyword evidence="3" id="KW-1185">Reference proteome</keyword>
<gene>
    <name evidence="2" type="ORF">PCANC_15921</name>
</gene>
<evidence type="ECO:0000313" key="3">
    <source>
        <dbReference type="Proteomes" id="UP000235388"/>
    </source>
</evidence>
<dbReference type="OrthoDB" id="1715602at2759"/>
<evidence type="ECO:0000313" key="2">
    <source>
        <dbReference type="EMBL" id="PLW38905.1"/>
    </source>
</evidence>
<comment type="caution">
    <text evidence="2">The sequence shown here is derived from an EMBL/GenBank/DDBJ whole genome shotgun (WGS) entry which is preliminary data.</text>
</comment>
<accession>A0A2N5UMB8</accession>
<feature type="region of interest" description="Disordered" evidence="1">
    <location>
        <begin position="56"/>
        <end position="87"/>
    </location>
</feature>